<dbReference type="Pfam" id="PF00072">
    <property type="entry name" value="Response_reg"/>
    <property type="match status" value="1"/>
</dbReference>
<dbReference type="SMART" id="SM00448">
    <property type="entry name" value="REC"/>
    <property type="match status" value="1"/>
</dbReference>
<dbReference type="Pfam" id="PF04397">
    <property type="entry name" value="LytTR"/>
    <property type="match status" value="1"/>
</dbReference>
<evidence type="ECO:0000313" key="4">
    <source>
        <dbReference type="EMBL" id="MEC5425683.1"/>
    </source>
</evidence>
<dbReference type="GO" id="GO:0003677">
    <property type="term" value="F:DNA binding"/>
    <property type="evidence" value="ECO:0007669"/>
    <property type="project" value="UniProtKB-KW"/>
</dbReference>
<evidence type="ECO:0000259" key="3">
    <source>
        <dbReference type="PROSITE" id="PS50930"/>
    </source>
</evidence>
<dbReference type="PANTHER" id="PTHR37299">
    <property type="entry name" value="TRANSCRIPTIONAL REGULATOR-RELATED"/>
    <property type="match status" value="1"/>
</dbReference>
<dbReference type="SMART" id="SM00850">
    <property type="entry name" value="LytTR"/>
    <property type="match status" value="1"/>
</dbReference>
<dbReference type="InterPro" id="IPR011006">
    <property type="entry name" value="CheY-like_superfamily"/>
</dbReference>
<dbReference type="InterPro" id="IPR046947">
    <property type="entry name" value="LytR-like"/>
</dbReference>
<accession>A0ABU6KK50</accession>
<gene>
    <name evidence="4" type="ORF">QGM71_19625</name>
</gene>
<dbReference type="RefSeq" id="WP_327609219.1">
    <property type="nucleotide sequence ID" value="NZ_JARZFX010000018.1"/>
</dbReference>
<keyword evidence="5" id="KW-1185">Reference proteome</keyword>
<dbReference type="PANTHER" id="PTHR37299:SF1">
    <property type="entry name" value="STAGE 0 SPORULATION PROTEIN A HOMOLOG"/>
    <property type="match status" value="1"/>
</dbReference>
<proteinExistence type="predicted"/>
<name>A0ABU6KK50_9BACI</name>
<dbReference type="Gene3D" id="3.40.50.2300">
    <property type="match status" value="1"/>
</dbReference>
<dbReference type="EMBL" id="JARZFX010000018">
    <property type="protein sequence ID" value="MEC5425683.1"/>
    <property type="molecule type" value="Genomic_DNA"/>
</dbReference>
<keyword evidence="1" id="KW-0597">Phosphoprotein</keyword>
<dbReference type="Proteomes" id="UP001335737">
    <property type="component" value="Unassembled WGS sequence"/>
</dbReference>
<dbReference type="PROSITE" id="PS50930">
    <property type="entry name" value="HTH_LYTTR"/>
    <property type="match status" value="1"/>
</dbReference>
<dbReference type="InterPro" id="IPR007492">
    <property type="entry name" value="LytTR_DNA-bd_dom"/>
</dbReference>
<sequence length="256" mass="29681">MEIQVMIAEDEQLAREELIFMLENEKDFSLTPSAETGIQLIELYKRHRPAVIFLDVQMPGMSGVEAAKVIAELSGEQRPLFIFTTAFDEYAVEAFEIEAIDFLLKPYDDVRFQQTIERIRKRVAHSHSKKGGDNFQMKTNSTINNPPSKLLIDDGERMVVLSPESIYYAMPSKRLLEIHTENKVVESRMTLQELENKLQGFSFFRPHRSYLVNLNHIEEITPWFNGTSNITLNDKRKTTIPVSRAARKLFFDMFEN</sequence>
<comment type="caution">
    <text evidence="4">The sequence shown here is derived from an EMBL/GenBank/DDBJ whole genome shotgun (WGS) entry which is preliminary data.</text>
</comment>
<dbReference type="InterPro" id="IPR001789">
    <property type="entry name" value="Sig_transdc_resp-reg_receiver"/>
</dbReference>
<reference evidence="4 5" key="1">
    <citation type="journal article" date="2024" name="Int. J. Syst. Evol. Microbiol.">
        <title>Virgibacillus tibetensis sp. nov., isolated from salt lake on the Tibetan Plateau of China.</title>
        <authorList>
            <person name="Phurbu D."/>
            <person name="Liu Z.-X."/>
            <person name="Wang R."/>
            <person name="Zheng Y.-Y."/>
            <person name="Liu H.-C."/>
            <person name="Zhou Y.-G."/>
            <person name="Yu Y.-J."/>
            <person name="Li A.-H."/>
        </authorList>
    </citation>
    <scope>NUCLEOTIDE SEQUENCE [LARGE SCALE GENOMIC DNA]</scope>
    <source>
        <strain evidence="4 5">C22-A2</strain>
    </source>
</reference>
<feature type="domain" description="HTH LytTR-type" evidence="3">
    <location>
        <begin position="150"/>
        <end position="256"/>
    </location>
</feature>
<evidence type="ECO:0000256" key="1">
    <source>
        <dbReference type="PROSITE-ProRule" id="PRU00169"/>
    </source>
</evidence>
<protein>
    <submittedName>
        <fullName evidence="4">LytTR family DNA-binding domain-containing protein</fullName>
    </submittedName>
</protein>
<organism evidence="4 5">
    <name type="scientific">Virgibacillus tibetensis</name>
    <dbReference type="NCBI Taxonomy" id="3042313"/>
    <lineage>
        <taxon>Bacteria</taxon>
        <taxon>Bacillati</taxon>
        <taxon>Bacillota</taxon>
        <taxon>Bacilli</taxon>
        <taxon>Bacillales</taxon>
        <taxon>Bacillaceae</taxon>
        <taxon>Virgibacillus</taxon>
    </lineage>
</organism>
<evidence type="ECO:0000259" key="2">
    <source>
        <dbReference type="PROSITE" id="PS50110"/>
    </source>
</evidence>
<dbReference type="Gene3D" id="2.40.50.1020">
    <property type="entry name" value="LytTr DNA-binding domain"/>
    <property type="match status" value="1"/>
</dbReference>
<dbReference type="SUPFAM" id="SSF52172">
    <property type="entry name" value="CheY-like"/>
    <property type="match status" value="1"/>
</dbReference>
<dbReference type="PROSITE" id="PS50110">
    <property type="entry name" value="RESPONSE_REGULATORY"/>
    <property type="match status" value="1"/>
</dbReference>
<keyword evidence="4" id="KW-0238">DNA-binding</keyword>
<evidence type="ECO:0000313" key="5">
    <source>
        <dbReference type="Proteomes" id="UP001335737"/>
    </source>
</evidence>
<feature type="modified residue" description="4-aspartylphosphate" evidence="1">
    <location>
        <position position="55"/>
    </location>
</feature>
<feature type="domain" description="Response regulatory" evidence="2">
    <location>
        <begin position="4"/>
        <end position="120"/>
    </location>
</feature>